<dbReference type="STRING" id="717773.Thicy_0131"/>
<comment type="similarity">
    <text evidence="1 6 7">Belongs to the universal ribosomal protein uS17 family.</text>
</comment>
<dbReference type="InterPro" id="IPR012340">
    <property type="entry name" value="NA-bd_OB-fold"/>
</dbReference>
<dbReference type="InterPro" id="IPR000266">
    <property type="entry name" value="Ribosomal_uS17"/>
</dbReference>
<comment type="subunit">
    <text evidence="6">Part of the 30S ribosomal subunit.</text>
</comment>
<dbReference type="PANTHER" id="PTHR10744:SF1">
    <property type="entry name" value="SMALL RIBOSOMAL SUBUNIT PROTEIN US17M"/>
    <property type="match status" value="1"/>
</dbReference>
<dbReference type="GO" id="GO:0019843">
    <property type="term" value="F:rRNA binding"/>
    <property type="evidence" value="ECO:0007669"/>
    <property type="project" value="UniProtKB-UniRule"/>
</dbReference>
<dbReference type="InterPro" id="IPR019984">
    <property type="entry name" value="Ribosomal_uS17_bact/chlr"/>
</dbReference>
<evidence type="ECO:0000256" key="4">
    <source>
        <dbReference type="ARBA" id="ARBA00022980"/>
    </source>
</evidence>
<dbReference type="SUPFAM" id="SSF50249">
    <property type="entry name" value="Nucleic acid-binding proteins"/>
    <property type="match status" value="1"/>
</dbReference>
<dbReference type="Gene3D" id="2.40.50.140">
    <property type="entry name" value="Nucleic acid-binding proteins"/>
    <property type="match status" value="1"/>
</dbReference>
<dbReference type="PROSITE" id="PS00056">
    <property type="entry name" value="RIBOSOMAL_S17"/>
    <property type="match status" value="1"/>
</dbReference>
<name>F6D976_THICA</name>
<dbReference type="GO" id="GO:0022627">
    <property type="term" value="C:cytosolic small ribosomal subunit"/>
    <property type="evidence" value="ECO:0007669"/>
    <property type="project" value="UniProtKB-UniRule"/>
</dbReference>
<dbReference type="Proteomes" id="UP000009232">
    <property type="component" value="Chromosome"/>
</dbReference>
<dbReference type="Pfam" id="PF00366">
    <property type="entry name" value="Ribosomal_S17"/>
    <property type="match status" value="1"/>
</dbReference>
<dbReference type="PANTHER" id="PTHR10744">
    <property type="entry name" value="40S RIBOSOMAL PROTEIN S11 FAMILY MEMBER"/>
    <property type="match status" value="1"/>
</dbReference>
<evidence type="ECO:0000256" key="5">
    <source>
        <dbReference type="ARBA" id="ARBA00023274"/>
    </source>
</evidence>
<dbReference type="InterPro" id="IPR019979">
    <property type="entry name" value="Ribosomal_uS17_CS"/>
</dbReference>
<dbReference type="GO" id="GO:0003735">
    <property type="term" value="F:structural constituent of ribosome"/>
    <property type="evidence" value="ECO:0007669"/>
    <property type="project" value="UniProtKB-UniRule"/>
</dbReference>
<organism evidence="8 9">
    <name type="scientific">Thiomicrospira cyclica (strain DSM 14477 / JCM 11371 / ALM1)</name>
    <name type="common">Thioalkalimicrobium cyclicum</name>
    <dbReference type="NCBI Taxonomy" id="717773"/>
    <lineage>
        <taxon>Bacteria</taxon>
        <taxon>Pseudomonadati</taxon>
        <taxon>Pseudomonadota</taxon>
        <taxon>Gammaproteobacteria</taxon>
        <taxon>Thiotrichales</taxon>
        <taxon>Piscirickettsiaceae</taxon>
        <taxon>Thiomicrospira</taxon>
    </lineage>
</organism>
<sequence>MSTENVKARTRAGVVVSNSMDSSIVVLTERYEKHAKYKKYVKKSTKIMAHDAGNQCQVGDKVTIQECRPLSKRKSWTLVEVNEKAKI</sequence>
<keyword evidence="9" id="KW-1185">Reference proteome</keyword>
<dbReference type="EMBL" id="CP002776">
    <property type="protein sequence ID" value="AEG30907.1"/>
    <property type="molecule type" value="Genomic_DNA"/>
</dbReference>
<evidence type="ECO:0000256" key="1">
    <source>
        <dbReference type="ARBA" id="ARBA00010254"/>
    </source>
</evidence>
<proteinExistence type="inferred from homology"/>
<dbReference type="RefSeq" id="WP_013834692.1">
    <property type="nucleotide sequence ID" value="NC_015581.1"/>
</dbReference>
<keyword evidence="4 6" id="KW-0689">Ribosomal protein</keyword>
<dbReference type="HOGENOM" id="CLU_073626_1_1_6"/>
<gene>
    <name evidence="6" type="primary">rpsQ</name>
    <name evidence="8" type="ordered locus">Thicy_0131</name>
</gene>
<comment type="function">
    <text evidence="6">One of the primary rRNA binding proteins, it binds specifically to the 5'-end of 16S ribosomal RNA.</text>
</comment>
<evidence type="ECO:0000256" key="6">
    <source>
        <dbReference type="HAMAP-Rule" id="MF_01345"/>
    </source>
</evidence>
<keyword evidence="2 6" id="KW-0699">rRNA-binding</keyword>
<evidence type="ECO:0000313" key="8">
    <source>
        <dbReference type="EMBL" id="AEG30907.1"/>
    </source>
</evidence>
<dbReference type="OrthoDB" id="9811714at2"/>
<reference evidence="8 9" key="1">
    <citation type="submission" date="2011-05" db="EMBL/GenBank/DDBJ databases">
        <title>Complete sequence of Thioalkalimicrobium cyclicum ALM1.</title>
        <authorList>
            <consortium name="US DOE Joint Genome Institute"/>
            <person name="Lucas S."/>
            <person name="Han J."/>
            <person name="Lapidus A."/>
            <person name="Cheng J.-F."/>
            <person name="Goodwin L."/>
            <person name="Pitluck S."/>
            <person name="Peters L."/>
            <person name="Mikhailova N."/>
            <person name="Davenport K."/>
            <person name="Han C."/>
            <person name="Tapia R."/>
            <person name="Land M."/>
            <person name="Hauser L."/>
            <person name="Kyrpides N."/>
            <person name="Ivanova N."/>
            <person name="Pagani I."/>
            <person name="Kappler U."/>
            <person name="Woyke T."/>
        </authorList>
    </citation>
    <scope>NUCLEOTIDE SEQUENCE [LARGE SCALE GENOMIC DNA]</scope>
    <source>
        <strain evidence="9">DSM 14477 / JCM 11371 / ALM1</strain>
    </source>
</reference>
<dbReference type="AlphaFoldDB" id="F6D976"/>
<keyword evidence="3 6" id="KW-0694">RNA-binding</keyword>
<dbReference type="PRINTS" id="PR00973">
    <property type="entry name" value="RIBOSOMALS17"/>
</dbReference>
<evidence type="ECO:0000256" key="3">
    <source>
        <dbReference type="ARBA" id="ARBA00022884"/>
    </source>
</evidence>
<accession>F6D976</accession>
<dbReference type="NCBIfam" id="TIGR03635">
    <property type="entry name" value="uS17_bact"/>
    <property type="match status" value="1"/>
</dbReference>
<dbReference type="KEGG" id="tcy:Thicy_0131"/>
<dbReference type="CDD" id="cd00364">
    <property type="entry name" value="Ribosomal_uS17"/>
    <property type="match status" value="1"/>
</dbReference>
<dbReference type="NCBIfam" id="NF004123">
    <property type="entry name" value="PRK05610.1"/>
    <property type="match status" value="1"/>
</dbReference>
<evidence type="ECO:0000256" key="7">
    <source>
        <dbReference type="RuleBase" id="RU003872"/>
    </source>
</evidence>
<dbReference type="HAMAP" id="MF_01345_B">
    <property type="entry name" value="Ribosomal_uS17_B"/>
    <property type="match status" value="1"/>
</dbReference>
<protein>
    <recommendedName>
        <fullName evidence="6">Small ribosomal subunit protein uS17</fullName>
    </recommendedName>
</protein>
<keyword evidence="5 6" id="KW-0687">Ribonucleoprotein</keyword>
<evidence type="ECO:0000256" key="2">
    <source>
        <dbReference type="ARBA" id="ARBA00022730"/>
    </source>
</evidence>
<evidence type="ECO:0000313" key="9">
    <source>
        <dbReference type="Proteomes" id="UP000009232"/>
    </source>
</evidence>
<dbReference type="eggNOG" id="COG0186">
    <property type="taxonomic scope" value="Bacteria"/>
</dbReference>
<dbReference type="GO" id="GO:0006412">
    <property type="term" value="P:translation"/>
    <property type="evidence" value="ECO:0007669"/>
    <property type="project" value="UniProtKB-UniRule"/>
</dbReference>